<dbReference type="Gene3D" id="3.80.10.10">
    <property type="entry name" value="Ribonuclease Inhibitor"/>
    <property type="match status" value="1"/>
</dbReference>
<dbReference type="InterPro" id="IPR032675">
    <property type="entry name" value="LRR_dom_sf"/>
</dbReference>
<organism evidence="1 2">
    <name type="scientific">Mucor plumbeus</name>
    <dbReference type="NCBI Taxonomy" id="97098"/>
    <lineage>
        <taxon>Eukaryota</taxon>
        <taxon>Fungi</taxon>
        <taxon>Fungi incertae sedis</taxon>
        <taxon>Mucoromycota</taxon>
        <taxon>Mucoromycotina</taxon>
        <taxon>Mucoromycetes</taxon>
        <taxon>Mucorales</taxon>
        <taxon>Mucorineae</taxon>
        <taxon>Mucoraceae</taxon>
        <taxon>Mucor</taxon>
    </lineage>
</organism>
<gene>
    <name evidence="1" type="ORF">INT46_008022</name>
</gene>
<name>A0A8H7V1L4_9FUNG</name>
<sequence>MVSSIAQHCPNITHLTIALPQIDESVLCDTITHYGMQLQQLSIKCDGYRTLLAISTQASRIHSLTVRVTSVTDEDISPYVAQIVTTCKYLQDFEIVSTQLYQDIPNIIWESIIACAKGDSIITQNKRSRAQDALMVRQKKQRENNDLKTEMASRQRILSRRNSLWFHVISEEALEQRYRYNNSLNGRYQHQRNNFEYIRLDHQELKKSVNLSQNYILKELG</sequence>
<dbReference type="Proteomes" id="UP000650833">
    <property type="component" value="Unassembled WGS sequence"/>
</dbReference>
<protein>
    <submittedName>
        <fullName evidence="1">Uncharacterized protein</fullName>
    </submittedName>
</protein>
<evidence type="ECO:0000313" key="2">
    <source>
        <dbReference type="Proteomes" id="UP000650833"/>
    </source>
</evidence>
<reference evidence="1" key="1">
    <citation type="submission" date="2020-12" db="EMBL/GenBank/DDBJ databases">
        <title>Metabolic potential, ecology and presence of endohyphal bacteria is reflected in genomic diversity of Mucoromycotina.</title>
        <authorList>
            <person name="Muszewska A."/>
            <person name="Okrasinska A."/>
            <person name="Steczkiewicz K."/>
            <person name="Drgas O."/>
            <person name="Orlowska M."/>
            <person name="Perlinska-Lenart U."/>
            <person name="Aleksandrzak-Piekarczyk T."/>
            <person name="Szatraj K."/>
            <person name="Zielenkiewicz U."/>
            <person name="Pilsyk S."/>
            <person name="Malc E."/>
            <person name="Mieczkowski P."/>
            <person name="Kruszewska J.S."/>
            <person name="Biernat P."/>
            <person name="Pawlowska J."/>
        </authorList>
    </citation>
    <scope>NUCLEOTIDE SEQUENCE</scope>
    <source>
        <strain evidence="1">CBS 226.32</strain>
    </source>
</reference>
<dbReference type="AlphaFoldDB" id="A0A8H7V1L4"/>
<accession>A0A8H7V1L4</accession>
<proteinExistence type="predicted"/>
<keyword evidence="2" id="KW-1185">Reference proteome</keyword>
<dbReference type="EMBL" id="JAEPRC010000216">
    <property type="protein sequence ID" value="KAG2203825.1"/>
    <property type="molecule type" value="Genomic_DNA"/>
</dbReference>
<dbReference type="OrthoDB" id="2264027at2759"/>
<comment type="caution">
    <text evidence="1">The sequence shown here is derived from an EMBL/GenBank/DDBJ whole genome shotgun (WGS) entry which is preliminary data.</text>
</comment>
<evidence type="ECO:0000313" key="1">
    <source>
        <dbReference type="EMBL" id="KAG2203825.1"/>
    </source>
</evidence>